<reference evidence="3" key="1">
    <citation type="journal article" date="2020" name="Stud. Mycol.">
        <title>101 Dothideomycetes genomes: a test case for predicting lifestyles and emergence of pathogens.</title>
        <authorList>
            <person name="Haridas S."/>
            <person name="Albert R."/>
            <person name="Binder M."/>
            <person name="Bloem J."/>
            <person name="Labutti K."/>
            <person name="Salamov A."/>
            <person name="Andreopoulos B."/>
            <person name="Baker S."/>
            <person name="Barry K."/>
            <person name="Bills G."/>
            <person name="Bluhm B."/>
            <person name="Cannon C."/>
            <person name="Castanera R."/>
            <person name="Culley D."/>
            <person name="Daum C."/>
            <person name="Ezra D."/>
            <person name="Gonzalez J."/>
            <person name="Henrissat B."/>
            <person name="Kuo A."/>
            <person name="Liang C."/>
            <person name="Lipzen A."/>
            <person name="Lutzoni F."/>
            <person name="Magnuson J."/>
            <person name="Mondo S."/>
            <person name="Nolan M."/>
            <person name="Ohm R."/>
            <person name="Pangilinan J."/>
            <person name="Park H.-J."/>
            <person name="Ramirez L."/>
            <person name="Alfaro M."/>
            <person name="Sun H."/>
            <person name="Tritt A."/>
            <person name="Yoshinaga Y."/>
            <person name="Zwiers L.-H."/>
            <person name="Turgeon B."/>
            <person name="Goodwin S."/>
            <person name="Spatafora J."/>
            <person name="Crous P."/>
            <person name="Grigoriev I."/>
        </authorList>
    </citation>
    <scope>NUCLEOTIDE SEQUENCE</scope>
    <source>
        <strain evidence="3">CBS 123094</strain>
    </source>
</reference>
<protein>
    <submittedName>
        <fullName evidence="3">Uncharacterized protein</fullName>
    </submittedName>
</protein>
<evidence type="ECO:0000256" key="2">
    <source>
        <dbReference type="SAM" id="SignalP"/>
    </source>
</evidence>
<gene>
    <name evidence="3" type="ORF">P154DRAFT_598381</name>
</gene>
<feature type="region of interest" description="Disordered" evidence="1">
    <location>
        <begin position="46"/>
        <end position="143"/>
    </location>
</feature>
<organism evidence="3 4">
    <name type="scientific">Amniculicola lignicola CBS 123094</name>
    <dbReference type="NCBI Taxonomy" id="1392246"/>
    <lineage>
        <taxon>Eukaryota</taxon>
        <taxon>Fungi</taxon>
        <taxon>Dikarya</taxon>
        <taxon>Ascomycota</taxon>
        <taxon>Pezizomycotina</taxon>
        <taxon>Dothideomycetes</taxon>
        <taxon>Pleosporomycetidae</taxon>
        <taxon>Pleosporales</taxon>
        <taxon>Amniculicolaceae</taxon>
        <taxon>Amniculicola</taxon>
    </lineage>
</organism>
<feature type="compositionally biased region" description="Polar residues" evidence="1">
    <location>
        <begin position="46"/>
        <end position="68"/>
    </location>
</feature>
<sequence>MHGRNQSMSFRTTSLLGLVLVLLLQTTTARAEEELMINVQVEPTNIRGNPATETQVSPASKTQLSPASFPQIAPASLSSRPPASSPPSAKMTTTTTSTTRTRKQPTTGLSMIPPHKSLLPPYPSNRSLTITSAPSTTTSTGNPLEFYDSAASKMITFVMFTPYSPPMTTLVSGAASASGLASASVSMRANYSRTLDGWGTWTGETARPTSGGSGLSGRGWGWGWIVGGVVLAGWMLG</sequence>
<accession>A0A6A5WH46</accession>
<feature type="signal peptide" evidence="2">
    <location>
        <begin position="1"/>
        <end position="31"/>
    </location>
</feature>
<evidence type="ECO:0000256" key="1">
    <source>
        <dbReference type="SAM" id="MobiDB-lite"/>
    </source>
</evidence>
<keyword evidence="4" id="KW-1185">Reference proteome</keyword>
<proteinExistence type="predicted"/>
<feature type="compositionally biased region" description="Low complexity" evidence="1">
    <location>
        <begin position="127"/>
        <end position="140"/>
    </location>
</feature>
<evidence type="ECO:0000313" key="4">
    <source>
        <dbReference type="Proteomes" id="UP000799779"/>
    </source>
</evidence>
<name>A0A6A5WH46_9PLEO</name>
<feature type="compositionally biased region" description="Low complexity" evidence="1">
    <location>
        <begin position="73"/>
        <end position="107"/>
    </location>
</feature>
<dbReference type="EMBL" id="ML977587">
    <property type="protein sequence ID" value="KAF2000767.1"/>
    <property type="molecule type" value="Genomic_DNA"/>
</dbReference>
<evidence type="ECO:0000313" key="3">
    <source>
        <dbReference type="EMBL" id="KAF2000767.1"/>
    </source>
</evidence>
<feature type="chain" id="PRO_5025473028" evidence="2">
    <location>
        <begin position="32"/>
        <end position="237"/>
    </location>
</feature>
<dbReference type="Proteomes" id="UP000799779">
    <property type="component" value="Unassembled WGS sequence"/>
</dbReference>
<dbReference type="AlphaFoldDB" id="A0A6A5WH46"/>
<keyword evidence="2" id="KW-0732">Signal</keyword>